<dbReference type="Proteomes" id="UP000325780">
    <property type="component" value="Unassembled WGS sequence"/>
</dbReference>
<keyword evidence="2" id="KW-1185">Reference proteome</keyword>
<evidence type="ECO:0000313" key="2">
    <source>
        <dbReference type="Proteomes" id="UP000325780"/>
    </source>
</evidence>
<protein>
    <recommendedName>
        <fullName evidence="3">Ras-GEF domain-containing protein</fullName>
    </recommendedName>
</protein>
<name>A0A5N6TNB6_ASPAV</name>
<dbReference type="SUPFAM" id="SSF48366">
    <property type="entry name" value="Ras GEF"/>
    <property type="match status" value="1"/>
</dbReference>
<proteinExistence type="predicted"/>
<evidence type="ECO:0008006" key="3">
    <source>
        <dbReference type="Google" id="ProtNLM"/>
    </source>
</evidence>
<evidence type="ECO:0000313" key="1">
    <source>
        <dbReference type="EMBL" id="KAE8147800.1"/>
    </source>
</evidence>
<dbReference type="InterPro" id="IPR036964">
    <property type="entry name" value="RASGEF_cat_dom_sf"/>
</dbReference>
<dbReference type="Gene3D" id="1.10.840.10">
    <property type="entry name" value="Ras guanine-nucleotide exchange factors catalytic domain"/>
    <property type="match status" value="1"/>
</dbReference>
<reference evidence="1 2" key="1">
    <citation type="submission" date="2019-04" db="EMBL/GenBank/DDBJ databases">
        <title>Friends and foes A comparative genomics study of 23 Aspergillus species from section Flavi.</title>
        <authorList>
            <consortium name="DOE Joint Genome Institute"/>
            <person name="Kjaerbolling I."/>
            <person name="Vesth T."/>
            <person name="Frisvad J.C."/>
            <person name="Nybo J.L."/>
            <person name="Theobald S."/>
            <person name="Kildgaard S."/>
            <person name="Isbrandt T."/>
            <person name="Kuo A."/>
            <person name="Sato A."/>
            <person name="Lyhne E.K."/>
            <person name="Kogle M.E."/>
            <person name="Wiebenga A."/>
            <person name="Kun R.S."/>
            <person name="Lubbers R.J."/>
            <person name="Makela M.R."/>
            <person name="Barry K."/>
            <person name="Chovatia M."/>
            <person name="Clum A."/>
            <person name="Daum C."/>
            <person name="Haridas S."/>
            <person name="He G."/>
            <person name="LaButti K."/>
            <person name="Lipzen A."/>
            <person name="Mondo S."/>
            <person name="Riley R."/>
            <person name="Salamov A."/>
            <person name="Simmons B.A."/>
            <person name="Magnuson J.K."/>
            <person name="Henrissat B."/>
            <person name="Mortensen U.H."/>
            <person name="Larsen T.O."/>
            <person name="Devries R.P."/>
            <person name="Grigoriev I.V."/>
            <person name="Machida M."/>
            <person name="Baker S.E."/>
            <person name="Andersen M.R."/>
        </authorList>
    </citation>
    <scope>NUCLEOTIDE SEQUENCE [LARGE SCALE GENOMIC DNA]</scope>
    <source>
        <strain evidence="1 2">IBT 18842</strain>
    </source>
</reference>
<dbReference type="EMBL" id="ML742190">
    <property type="protein sequence ID" value="KAE8147800.1"/>
    <property type="molecule type" value="Genomic_DNA"/>
</dbReference>
<dbReference type="OrthoDB" id="4312812at2759"/>
<dbReference type="GO" id="GO:0005085">
    <property type="term" value="F:guanyl-nucleotide exchange factor activity"/>
    <property type="evidence" value="ECO:0007669"/>
    <property type="project" value="InterPro"/>
</dbReference>
<organism evidence="1 2">
    <name type="scientific">Aspergillus avenaceus</name>
    <dbReference type="NCBI Taxonomy" id="36643"/>
    <lineage>
        <taxon>Eukaryota</taxon>
        <taxon>Fungi</taxon>
        <taxon>Dikarya</taxon>
        <taxon>Ascomycota</taxon>
        <taxon>Pezizomycotina</taxon>
        <taxon>Eurotiomycetes</taxon>
        <taxon>Eurotiomycetidae</taxon>
        <taxon>Eurotiales</taxon>
        <taxon>Aspergillaceae</taxon>
        <taxon>Aspergillus</taxon>
        <taxon>Aspergillus subgen. Circumdati</taxon>
    </lineage>
</organism>
<gene>
    <name evidence="1" type="ORF">BDV25DRAFT_159603</name>
</gene>
<dbReference type="InterPro" id="IPR023578">
    <property type="entry name" value="Ras_GEF_dom_sf"/>
</dbReference>
<dbReference type="AlphaFoldDB" id="A0A5N6TNB6"/>
<accession>A0A5N6TNB6</accession>
<dbReference type="GO" id="GO:0007264">
    <property type="term" value="P:small GTPase-mediated signal transduction"/>
    <property type="evidence" value="ECO:0007669"/>
    <property type="project" value="InterPro"/>
</dbReference>
<sequence length="306" mass="35107">MVRFSLGYPAASVDWFFQQHTALYIHLMSYFNAFPEDLARYAEVEKHLRARSPFAHRALFHCLLTMQSGGDYEIPPNTSPGFEFIAGPLQGLFKDLPPSLTSILKVLSVLGVRFERQYLHVRTMNWSQYFDVEFSFLEDLTGSTSAEDFARTLTNVDERKFSALAPQHIITDDPIVKQILAQWELLTVHVWECCTALPDTIPYIQECVQALLAMRNYHSFAAIINGLRRYNITDSVFSTSGLLVPNPIVPPNLLYLIVPYQNYAAYRQQFEASPGIPVLIPHIREYQQRGQPILLQMFQKMRAALR</sequence>